<dbReference type="PANTHER" id="PTHR30160:SF1">
    <property type="entry name" value="LIPOPOLYSACCHARIDE 1,2-N-ACETYLGLUCOSAMINETRANSFERASE-RELATED"/>
    <property type="match status" value="1"/>
</dbReference>
<dbReference type="AlphaFoldDB" id="C6I026"/>
<evidence type="ECO:0000256" key="2">
    <source>
        <dbReference type="ARBA" id="ARBA00022679"/>
    </source>
</evidence>
<reference evidence="4 5" key="1">
    <citation type="journal article" date="2009" name="Appl. Environ. Microbiol.">
        <title>Community genomic and proteomic analyses of chemoautotrophic iron-oxidizing "Leptospirillum rubarum" (Group II) and "Leptospirillum ferrodiazotrophum" (Group III) bacteria in acid mine drainage biofilms.</title>
        <authorList>
            <person name="Goltsman D.S."/>
            <person name="Denef V.J."/>
            <person name="Singer S.W."/>
            <person name="VerBerkmoes N.C."/>
            <person name="Lefsrud M."/>
            <person name="Mueller R.S."/>
            <person name="Dick G.J."/>
            <person name="Sun C.L."/>
            <person name="Wheeler K.E."/>
            <person name="Zemla A."/>
            <person name="Baker B.J."/>
            <person name="Hauser L."/>
            <person name="Land M."/>
            <person name="Shah M.B."/>
            <person name="Thelen M.P."/>
            <person name="Hettich R.L."/>
            <person name="Banfield J.F."/>
        </authorList>
    </citation>
    <scope>NUCLEOTIDE SEQUENCE [LARGE SCALE GENOMIC DNA]</scope>
</reference>
<dbReference type="GO" id="GO:0005829">
    <property type="term" value="C:cytosol"/>
    <property type="evidence" value="ECO:0007669"/>
    <property type="project" value="TreeGrafter"/>
</dbReference>
<gene>
    <name evidence="4" type="ORF">UBAL3_95450026</name>
</gene>
<accession>C6I026</accession>
<feature type="region of interest" description="Disordered" evidence="3">
    <location>
        <begin position="393"/>
        <end position="422"/>
    </location>
</feature>
<name>C6I026_9BACT</name>
<dbReference type="CDD" id="cd03789">
    <property type="entry name" value="GT9_LPS_heptosyltransferase"/>
    <property type="match status" value="1"/>
</dbReference>
<dbReference type="GO" id="GO:0009244">
    <property type="term" value="P:lipopolysaccharide core region biosynthetic process"/>
    <property type="evidence" value="ECO:0007669"/>
    <property type="project" value="TreeGrafter"/>
</dbReference>
<keyword evidence="5" id="KW-1185">Reference proteome</keyword>
<dbReference type="SUPFAM" id="SSF53756">
    <property type="entry name" value="UDP-Glycosyltransferase/glycogen phosphorylase"/>
    <property type="match status" value="1"/>
</dbReference>
<protein>
    <submittedName>
        <fullName evidence="4">Glycosyl transferase, family 9</fullName>
    </submittedName>
</protein>
<keyword evidence="1" id="KW-0328">Glycosyltransferase</keyword>
<proteinExistence type="predicted"/>
<dbReference type="GO" id="GO:0008713">
    <property type="term" value="F:ADP-heptose-lipopolysaccharide heptosyltransferase activity"/>
    <property type="evidence" value="ECO:0007669"/>
    <property type="project" value="TreeGrafter"/>
</dbReference>
<evidence type="ECO:0000256" key="3">
    <source>
        <dbReference type="SAM" id="MobiDB-lite"/>
    </source>
</evidence>
<dbReference type="Proteomes" id="UP000009374">
    <property type="component" value="Unassembled WGS sequence"/>
</dbReference>
<evidence type="ECO:0000256" key="1">
    <source>
        <dbReference type="ARBA" id="ARBA00022676"/>
    </source>
</evidence>
<dbReference type="Pfam" id="PF01075">
    <property type="entry name" value="Glyco_transf_9"/>
    <property type="match status" value="1"/>
</dbReference>
<dbReference type="EMBL" id="GG693884">
    <property type="protein sequence ID" value="EES51806.1"/>
    <property type="molecule type" value="Genomic_DNA"/>
</dbReference>
<keyword evidence="2 4" id="KW-0808">Transferase</keyword>
<dbReference type="PANTHER" id="PTHR30160">
    <property type="entry name" value="TETRAACYLDISACCHARIDE 4'-KINASE-RELATED"/>
    <property type="match status" value="1"/>
</dbReference>
<sequence>MSPLPASQPSELSLPIEGEGHSPVFLARDLAEKTLVVLKFSGWGTLLGMAPLLAGLRQWLPSTRIVFATLRPNAMVAERLPGADRIVYLDDLSPGGAVSLRALLSLTRDLRRERPALFLDLQLHTCRRTSLFLALATGASRRVGFVRTGDLVRMRGLTDPLYHNRAHPSRLAYEQAALLFGDPALVDTRAAMAPLLEETPLDRGEIPPQIFSQPHRILVINPNASPRSLERRWPRENFARTAEALLRAHPSLRIVLTGAAGERAETDRIASALPLDLQNRVLNLAGSLSFGALVSLLRRADVFLTNDSGPLHLALHLGTPTVGLFGPTRPDPAGDPDHYPNFSPLFEPHYCSPCLYQAPRPPCGGDNVCLASLSVERVVREVERYLARGRSWKASPSAGEMRTTGARGAPLARFTPPASDIR</sequence>
<organism evidence="4 5">
    <name type="scientific">Leptospirillum ferrodiazotrophum</name>
    <dbReference type="NCBI Taxonomy" id="412449"/>
    <lineage>
        <taxon>Bacteria</taxon>
        <taxon>Pseudomonadati</taxon>
        <taxon>Nitrospirota</taxon>
        <taxon>Nitrospiria</taxon>
        <taxon>Nitrospirales</taxon>
        <taxon>Nitrospiraceae</taxon>
        <taxon>Leptospirillum</taxon>
    </lineage>
</organism>
<dbReference type="InterPro" id="IPR051199">
    <property type="entry name" value="LPS_LOS_Heptosyltrfase"/>
</dbReference>
<dbReference type="InterPro" id="IPR002201">
    <property type="entry name" value="Glyco_trans_9"/>
</dbReference>
<evidence type="ECO:0000313" key="5">
    <source>
        <dbReference type="Proteomes" id="UP000009374"/>
    </source>
</evidence>
<dbReference type="Gene3D" id="3.40.50.2000">
    <property type="entry name" value="Glycogen Phosphorylase B"/>
    <property type="match status" value="2"/>
</dbReference>
<evidence type="ECO:0000313" key="4">
    <source>
        <dbReference type="EMBL" id="EES51806.1"/>
    </source>
</evidence>